<dbReference type="RefSeq" id="WP_184945297.1">
    <property type="nucleotide sequence ID" value="NZ_JACHJV010000002.1"/>
</dbReference>
<gene>
    <name evidence="2" type="ORF">FHR34_007371</name>
</gene>
<dbReference type="InterPro" id="IPR002347">
    <property type="entry name" value="SDR_fam"/>
</dbReference>
<evidence type="ECO:0000313" key="3">
    <source>
        <dbReference type="Proteomes" id="UP000540506"/>
    </source>
</evidence>
<dbReference type="PANTHER" id="PTHR42760">
    <property type="entry name" value="SHORT-CHAIN DEHYDROGENASES/REDUCTASES FAMILY MEMBER"/>
    <property type="match status" value="1"/>
</dbReference>
<dbReference type="GO" id="GO:0008874">
    <property type="term" value="F:gluconate 5-dehydrogenase activity"/>
    <property type="evidence" value="ECO:0007669"/>
    <property type="project" value="UniProtKB-EC"/>
</dbReference>
<protein>
    <submittedName>
        <fullName evidence="2">Gluconate 5-dehydrogenase</fullName>
        <ecNumber evidence="2">1.1.1.69</ecNumber>
    </submittedName>
</protein>
<dbReference type="InterPro" id="IPR036291">
    <property type="entry name" value="NAD(P)-bd_dom_sf"/>
</dbReference>
<comment type="caution">
    <text evidence="2">The sequence shown here is derived from an EMBL/GenBank/DDBJ whole genome shotgun (WGS) entry which is preliminary data.</text>
</comment>
<dbReference type="PRINTS" id="PR00081">
    <property type="entry name" value="GDHRDH"/>
</dbReference>
<accession>A0A7W7VZ76</accession>
<dbReference type="Pfam" id="PF13561">
    <property type="entry name" value="adh_short_C2"/>
    <property type="match status" value="1"/>
</dbReference>
<proteinExistence type="inferred from homology"/>
<evidence type="ECO:0000256" key="1">
    <source>
        <dbReference type="ARBA" id="ARBA00006484"/>
    </source>
</evidence>
<dbReference type="SUPFAM" id="SSF51735">
    <property type="entry name" value="NAD(P)-binding Rossmann-fold domains"/>
    <property type="match status" value="1"/>
</dbReference>
<reference evidence="2 3" key="1">
    <citation type="submission" date="2020-08" db="EMBL/GenBank/DDBJ databases">
        <title>Sequencing the genomes of 1000 actinobacteria strains.</title>
        <authorList>
            <person name="Klenk H.-P."/>
        </authorList>
    </citation>
    <scope>NUCLEOTIDE SEQUENCE [LARGE SCALE GENOMIC DNA]</scope>
    <source>
        <strain evidence="2 3">DSM 41654</strain>
    </source>
</reference>
<dbReference type="EC" id="1.1.1.69" evidence="2"/>
<keyword evidence="2" id="KW-0560">Oxidoreductase</keyword>
<name>A0A7W7VZ76_KITKI</name>
<dbReference type="EMBL" id="JACHJV010000002">
    <property type="protein sequence ID" value="MBB4928276.1"/>
    <property type="molecule type" value="Genomic_DNA"/>
</dbReference>
<evidence type="ECO:0000313" key="2">
    <source>
        <dbReference type="EMBL" id="MBB4928276.1"/>
    </source>
</evidence>
<dbReference type="AlphaFoldDB" id="A0A7W7VZ76"/>
<comment type="similarity">
    <text evidence="1">Belongs to the short-chain dehydrogenases/reductases (SDR) family.</text>
</comment>
<dbReference type="Gene3D" id="3.40.50.720">
    <property type="entry name" value="NAD(P)-binding Rossmann-like Domain"/>
    <property type="match status" value="1"/>
</dbReference>
<organism evidence="2 3">
    <name type="scientific">Kitasatospora kifunensis</name>
    <name type="common">Streptomyces kifunensis</name>
    <dbReference type="NCBI Taxonomy" id="58351"/>
    <lineage>
        <taxon>Bacteria</taxon>
        <taxon>Bacillati</taxon>
        <taxon>Actinomycetota</taxon>
        <taxon>Actinomycetes</taxon>
        <taxon>Kitasatosporales</taxon>
        <taxon>Streptomycetaceae</taxon>
        <taxon>Kitasatospora</taxon>
    </lineage>
</organism>
<dbReference type="Proteomes" id="UP000540506">
    <property type="component" value="Unassembled WGS sequence"/>
</dbReference>
<sequence>MTTLRIVTGAAGLIGRAVCQHLRNTDGVLLALDTHPGPDDSTVLRLDSTSEAFATLLSEHLAGAERAELIHTAGTHPPLTTITDTPPEEFARHTADLTHTYATARTFALATRAAGIPASAVLLSTVGAHRYLAGYDAARAGIESLARSFTLEFARHLSVRAAAVGPIAQSASTQADGPLAPALLALVPRGTYADLQDIATALATYATAPFDTTAGHTLTLDGGLTIQLRPADVERRPGTAKPIS</sequence>
<keyword evidence="3" id="KW-1185">Reference proteome</keyword>